<evidence type="ECO:0000313" key="2">
    <source>
        <dbReference type="Proteomes" id="UP001150603"/>
    </source>
</evidence>
<accession>A0ACC1J8K6</accession>
<gene>
    <name evidence="1" type="primary">PCF11</name>
    <name evidence="1" type="ORF">FBU59_003353</name>
</gene>
<dbReference type="EMBL" id="JANBPW010002106">
    <property type="protein sequence ID" value="KAJ1941950.1"/>
    <property type="molecule type" value="Genomic_DNA"/>
</dbReference>
<keyword evidence="2" id="KW-1185">Reference proteome</keyword>
<sequence length="212" mass="23608">MAAEINRDLYRKYRGHLNTLTFAAKPAITDLTKMADRYKNDSVTILKALEDHLRMASPHMKLPAFYLLDSIAKMVGGNYLYLLNSRVQKLFLETWQLVDDKVRAEMERVLGTWRFGYEGSKGNLFQPFVLRGIDEQLARLKAKGRREAAIPINRGGDLLDSLESTAAMGMKRKADNKTMAANGGGANGQPAAKRVRQLNGSGRPMAAHAPVM</sequence>
<feature type="non-terminal residue" evidence="1">
    <location>
        <position position="212"/>
    </location>
</feature>
<evidence type="ECO:0000313" key="1">
    <source>
        <dbReference type="EMBL" id="KAJ1941950.1"/>
    </source>
</evidence>
<name>A0ACC1J8K6_9FUNG</name>
<comment type="caution">
    <text evidence="1">The sequence shown here is derived from an EMBL/GenBank/DDBJ whole genome shotgun (WGS) entry which is preliminary data.</text>
</comment>
<proteinExistence type="predicted"/>
<protein>
    <submittedName>
        <fullName evidence="1">mRNA 3' end processing factor</fullName>
    </submittedName>
</protein>
<dbReference type="Proteomes" id="UP001150603">
    <property type="component" value="Unassembled WGS sequence"/>
</dbReference>
<reference evidence="1" key="1">
    <citation type="submission" date="2022-07" db="EMBL/GenBank/DDBJ databases">
        <title>Phylogenomic reconstructions and comparative analyses of Kickxellomycotina fungi.</title>
        <authorList>
            <person name="Reynolds N.K."/>
            <person name="Stajich J.E."/>
            <person name="Barry K."/>
            <person name="Grigoriev I.V."/>
            <person name="Crous P."/>
            <person name="Smith M.E."/>
        </authorList>
    </citation>
    <scope>NUCLEOTIDE SEQUENCE</scope>
    <source>
        <strain evidence="1">NRRL 5244</strain>
    </source>
</reference>
<organism evidence="1 2">
    <name type="scientific">Linderina macrospora</name>
    <dbReference type="NCBI Taxonomy" id="4868"/>
    <lineage>
        <taxon>Eukaryota</taxon>
        <taxon>Fungi</taxon>
        <taxon>Fungi incertae sedis</taxon>
        <taxon>Zoopagomycota</taxon>
        <taxon>Kickxellomycotina</taxon>
        <taxon>Kickxellomycetes</taxon>
        <taxon>Kickxellales</taxon>
        <taxon>Kickxellaceae</taxon>
        <taxon>Linderina</taxon>
    </lineage>
</organism>